<proteinExistence type="predicted"/>
<dbReference type="GO" id="GO:0005886">
    <property type="term" value="C:plasma membrane"/>
    <property type="evidence" value="ECO:0007669"/>
    <property type="project" value="UniProtKB-SubCell"/>
</dbReference>
<name>A0A366H3W4_9BURK</name>
<evidence type="ECO:0000313" key="12">
    <source>
        <dbReference type="EMBL" id="RBP35764.1"/>
    </source>
</evidence>
<evidence type="ECO:0000259" key="10">
    <source>
        <dbReference type="Pfam" id="PF04234"/>
    </source>
</evidence>
<evidence type="ECO:0000256" key="7">
    <source>
        <dbReference type="ARBA" id="ARBA00023008"/>
    </source>
</evidence>
<dbReference type="PANTHER" id="PTHR34820:SF4">
    <property type="entry name" value="INNER MEMBRANE PROTEIN YEBZ"/>
    <property type="match status" value="1"/>
</dbReference>
<dbReference type="InterPro" id="IPR007348">
    <property type="entry name" value="CopC_dom"/>
</dbReference>
<keyword evidence="7" id="KW-0186">Copper</keyword>
<feature type="transmembrane region" description="Helical" evidence="9">
    <location>
        <begin position="220"/>
        <end position="244"/>
    </location>
</feature>
<keyword evidence="5" id="KW-0732">Signal</keyword>
<dbReference type="RefSeq" id="WP_242341920.1">
    <property type="nucleotide sequence ID" value="NZ_JACCEU010000011.1"/>
</dbReference>
<comment type="caution">
    <text evidence="12">The sequence shown here is derived from an EMBL/GenBank/DDBJ whole genome shotgun (WGS) entry which is preliminary data.</text>
</comment>
<dbReference type="GO" id="GO:0006825">
    <property type="term" value="P:copper ion transport"/>
    <property type="evidence" value="ECO:0007669"/>
    <property type="project" value="InterPro"/>
</dbReference>
<dbReference type="SUPFAM" id="SSF81296">
    <property type="entry name" value="E set domains"/>
    <property type="match status" value="1"/>
</dbReference>
<evidence type="ECO:0000256" key="4">
    <source>
        <dbReference type="ARBA" id="ARBA00022723"/>
    </source>
</evidence>
<evidence type="ECO:0000256" key="2">
    <source>
        <dbReference type="ARBA" id="ARBA00022475"/>
    </source>
</evidence>
<feature type="domain" description="CopC" evidence="10">
    <location>
        <begin position="37"/>
        <end position="127"/>
    </location>
</feature>
<evidence type="ECO:0000256" key="1">
    <source>
        <dbReference type="ARBA" id="ARBA00004651"/>
    </source>
</evidence>
<dbReference type="InterPro" id="IPR014755">
    <property type="entry name" value="Cu-Rt/internalin_Ig-like"/>
</dbReference>
<dbReference type="InterPro" id="IPR014756">
    <property type="entry name" value="Ig_E-set"/>
</dbReference>
<dbReference type="GO" id="GO:0005507">
    <property type="term" value="F:copper ion binding"/>
    <property type="evidence" value="ECO:0007669"/>
    <property type="project" value="InterPro"/>
</dbReference>
<feature type="domain" description="Copper resistance protein D" evidence="11">
    <location>
        <begin position="321"/>
        <end position="420"/>
    </location>
</feature>
<feature type="transmembrane region" description="Helical" evidence="9">
    <location>
        <begin position="399"/>
        <end position="420"/>
    </location>
</feature>
<evidence type="ECO:0000256" key="9">
    <source>
        <dbReference type="SAM" id="Phobius"/>
    </source>
</evidence>
<comment type="subcellular location">
    <subcellularLocation>
        <location evidence="1">Cell membrane</location>
        <topology evidence="1">Multi-pass membrane protein</topology>
    </subcellularLocation>
</comment>
<evidence type="ECO:0000256" key="5">
    <source>
        <dbReference type="ARBA" id="ARBA00022729"/>
    </source>
</evidence>
<dbReference type="GO" id="GO:0046688">
    <property type="term" value="P:response to copper ion"/>
    <property type="evidence" value="ECO:0007669"/>
    <property type="project" value="InterPro"/>
</dbReference>
<sequence>MILGIFGLRPCRRAGLFMGQVLLLLSLLAVGRAAHAHAALVAAAPADGIVLAAMPPQAVLTFDEPVSPLVFRLVLPNGTSQVLGHVRAVDNKLRIDLPMQRQTGTYALSWRVISADGHPVGGAVVFSLGVAGAAPAIEPGSTLIVRQSAIWLARLALYIGLFFGVGAALFRACSPLGANSPVCCARMAIGLGLIAIPVSLALQGLDALNASWSALAGAQVWLTALGTTYSITLALALLALLAAWDALLTSASPGRIRLGAITAVVLLGAAFAASGHASVAPPQWLARPAVWLHVVAVTAWLGALIPLLGLVRNNGVQLLPALTRFSYHIRWVVAVLLASGLLLAVLQLDHVTALWRTAYGQILLCKLALVAALFLLAAWNRYRLTAAVLEGKEAARRALGRIITAEIVLALCVLGVVALWRFTPPARVMSAGAPVVVSAHLHGASAMVQAVYAQAAGSGQAGTLQLTLTDAQSAPLLPIAVDVSFLNASSGMEPLLRRATQVGPGHWEVRSLRLPKLQHWTLRLDIFISDFDRIQLEGQLALP</sequence>
<evidence type="ECO:0000256" key="6">
    <source>
        <dbReference type="ARBA" id="ARBA00022989"/>
    </source>
</evidence>
<feature type="transmembrane region" description="Helical" evidence="9">
    <location>
        <begin position="182"/>
        <end position="200"/>
    </location>
</feature>
<keyword evidence="13" id="KW-1185">Reference proteome</keyword>
<dbReference type="GO" id="GO:0042597">
    <property type="term" value="C:periplasmic space"/>
    <property type="evidence" value="ECO:0007669"/>
    <property type="project" value="InterPro"/>
</dbReference>
<evidence type="ECO:0000313" key="13">
    <source>
        <dbReference type="Proteomes" id="UP000253628"/>
    </source>
</evidence>
<dbReference type="AlphaFoldDB" id="A0A366H3W4"/>
<dbReference type="Pfam" id="PF04234">
    <property type="entry name" value="CopC"/>
    <property type="match status" value="1"/>
</dbReference>
<organism evidence="12 13">
    <name type="scientific">Eoetvoesiella caeni</name>
    <dbReference type="NCBI Taxonomy" id="645616"/>
    <lineage>
        <taxon>Bacteria</taxon>
        <taxon>Pseudomonadati</taxon>
        <taxon>Pseudomonadota</taxon>
        <taxon>Betaproteobacteria</taxon>
        <taxon>Burkholderiales</taxon>
        <taxon>Alcaligenaceae</taxon>
        <taxon>Eoetvoesiella</taxon>
    </lineage>
</organism>
<dbReference type="Pfam" id="PF05425">
    <property type="entry name" value="CopD"/>
    <property type="match status" value="1"/>
</dbReference>
<keyword evidence="3 9" id="KW-0812">Transmembrane</keyword>
<dbReference type="InterPro" id="IPR008457">
    <property type="entry name" value="Cu-R_CopD_dom"/>
</dbReference>
<feature type="transmembrane region" description="Helical" evidence="9">
    <location>
        <begin position="256"/>
        <end position="277"/>
    </location>
</feature>
<evidence type="ECO:0000256" key="3">
    <source>
        <dbReference type="ARBA" id="ARBA00022692"/>
    </source>
</evidence>
<feature type="transmembrane region" description="Helical" evidence="9">
    <location>
        <begin position="289"/>
        <end position="308"/>
    </location>
</feature>
<evidence type="ECO:0000259" key="11">
    <source>
        <dbReference type="Pfam" id="PF05425"/>
    </source>
</evidence>
<dbReference type="Proteomes" id="UP000253628">
    <property type="component" value="Unassembled WGS sequence"/>
</dbReference>
<dbReference type="Gene3D" id="2.60.40.1220">
    <property type="match status" value="1"/>
</dbReference>
<evidence type="ECO:0000256" key="8">
    <source>
        <dbReference type="ARBA" id="ARBA00023136"/>
    </source>
</evidence>
<accession>A0A366H3W4</accession>
<gene>
    <name evidence="12" type="ORF">DFR37_11538</name>
</gene>
<keyword evidence="4" id="KW-0479">Metal-binding</keyword>
<dbReference type="InterPro" id="IPR032694">
    <property type="entry name" value="CopC/D"/>
</dbReference>
<keyword evidence="8 9" id="KW-0472">Membrane</keyword>
<keyword evidence="6 9" id="KW-1133">Transmembrane helix</keyword>
<feature type="transmembrane region" description="Helical" evidence="9">
    <location>
        <begin position="358"/>
        <end position="379"/>
    </location>
</feature>
<feature type="transmembrane region" description="Helical" evidence="9">
    <location>
        <begin position="151"/>
        <end position="170"/>
    </location>
</feature>
<keyword evidence="2" id="KW-1003">Cell membrane</keyword>
<dbReference type="EMBL" id="QNRQ01000015">
    <property type="protein sequence ID" value="RBP35764.1"/>
    <property type="molecule type" value="Genomic_DNA"/>
</dbReference>
<dbReference type="PANTHER" id="PTHR34820">
    <property type="entry name" value="INNER MEMBRANE PROTEIN YEBZ"/>
    <property type="match status" value="1"/>
</dbReference>
<reference evidence="12 13" key="1">
    <citation type="submission" date="2018-06" db="EMBL/GenBank/DDBJ databases">
        <title>Genomic Encyclopedia of Type Strains, Phase IV (KMG-IV): sequencing the most valuable type-strain genomes for metagenomic binning, comparative biology and taxonomic classification.</title>
        <authorList>
            <person name="Goeker M."/>
        </authorList>
    </citation>
    <scope>NUCLEOTIDE SEQUENCE [LARGE SCALE GENOMIC DNA]</scope>
    <source>
        <strain evidence="12 13">DSM 25520</strain>
    </source>
</reference>
<feature type="transmembrane region" description="Helical" evidence="9">
    <location>
        <begin position="329"/>
        <end position="346"/>
    </location>
</feature>
<protein>
    <submittedName>
        <fullName evidence="12">Copper transport protein</fullName>
    </submittedName>
</protein>